<organism evidence="1 2">
    <name type="scientific">Rhizophagus irregularis</name>
    <dbReference type="NCBI Taxonomy" id="588596"/>
    <lineage>
        <taxon>Eukaryota</taxon>
        <taxon>Fungi</taxon>
        <taxon>Fungi incertae sedis</taxon>
        <taxon>Mucoromycota</taxon>
        <taxon>Glomeromycotina</taxon>
        <taxon>Glomeromycetes</taxon>
        <taxon>Glomerales</taxon>
        <taxon>Glomeraceae</taxon>
        <taxon>Rhizophagus</taxon>
    </lineage>
</organism>
<protein>
    <submittedName>
        <fullName evidence="1">Uncharacterized protein</fullName>
    </submittedName>
</protein>
<comment type="caution">
    <text evidence="1">The sequence shown here is derived from an EMBL/GenBank/DDBJ whole genome shotgun (WGS) entry which is preliminary data.</text>
</comment>
<evidence type="ECO:0000313" key="2">
    <source>
        <dbReference type="Proteomes" id="UP000233469"/>
    </source>
</evidence>
<gene>
    <name evidence="1" type="ORF">RhiirC2_733155</name>
</gene>
<accession>A0A2N1NSM2</accession>
<dbReference type="EMBL" id="LLXL01000159">
    <property type="protein sequence ID" value="PKK76885.1"/>
    <property type="molecule type" value="Genomic_DNA"/>
</dbReference>
<dbReference type="Proteomes" id="UP000233469">
    <property type="component" value="Unassembled WGS sequence"/>
</dbReference>
<name>A0A2N1NSM2_9GLOM</name>
<dbReference type="AlphaFoldDB" id="A0A2N1NSM2"/>
<reference evidence="1 2" key="1">
    <citation type="submission" date="2016-04" db="EMBL/GenBank/DDBJ databases">
        <title>Genome analyses suggest a sexual origin of heterokaryosis in a supposedly ancient asexual fungus.</title>
        <authorList>
            <person name="Ropars J."/>
            <person name="Sedzielewska K."/>
            <person name="Noel J."/>
            <person name="Charron P."/>
            <person name="Farinelli L."/>
            <person name="Marton T."/>
            <person name="Kruger M."/>
            <person name="Pelin A."/>
            <person name="Brachmann A."/>
            <person name="Corradi N."/>
        </authorList>
    </citation>
    <scope>NUCLEOTIDE SEQUENCE [LARGE SCALE GENOMIC DNA]</scope>
    <source>
        <strain evidence="1 2">C2</strain>
    </source>
</reference>
<sequence>MGRSMLMKSVGQPVQIVKPSAAINCLSDEEIMQRRIIGLFIAKENINGDDKGFRKRWDQNIEMHINILAKMTNIGTIKTKTLLNPCTAKEIMKIGGKRLIAQSIKAKINKYCCRFCFGCLSKYCDNSALNPSICFGTVTLIETHMRKKLKSSIAQLPTQDRIVIMGVGCLISLNR</sequence>
<proteinExistence type="predicted"/>
<reference evidence="1 2" key="2">
    <citation type="submission" date="2017-10" db="EMBL/GenBank/DDBJ databases">
        <title>Extensive intraspecific genome diversity in a model arbuscular mycorrhizal fungus.</title>
        <authorList>
            <person name="Chen E.C.H."/>
            <person name="Morin E."/>
            <person name="Baudet D."/>
            <person name="Noel J."/>
            <person name="Ndikumana S."/>
            <person name="Charron P."/>
            <person name="St-Onge C."/>
            <person name="Giorgi J."/>
            <person name="Grigoriev I.V."/>
            <person name="Roux C."/>
            <person name="Martin F.M."/>
            <person name="Corradi N."/>
        </authorList>
    </citation>
    <scope>NUCLEOTIDE SEQUENCE [LARGE SCALE GENOMIC DNA]</scope>
    <source>
        <strain evidence="1 2">C2</strain>
    </source>
</reference>
<evidence type="ECO:0000313" key="1">
    <source>
        <dbReference type="EMBL" id="PKK76885.1"/>
    </source>
</evidence>